<dbReference type="Proteomes" id="UP000198775">
    <property type="component" value="Unassembled WGS sequence"/>
</dbReference>
<reference evidence="2" key="1">
    <citation type="submission" date="2016-10" db="EMBL/GenBank/DDBJ databases">
        <authorList>
            <person name="Varghese N."/>
            <person name="Submissions S."/>
        </authorList>
    </citation>
    <scope>NUCLEOTIDE SEQUENCE [LARGE SCALE GENOMIC DNA]</scope>
    <source>
        <strain evidence="2">IBRC-M 10043</strain>
    </source>
</reference>
<evidence type="ECO:0000313" key="1">
    <source>
        <dbReference type="EMBL" id="SEO49299.1"/>
    </source>
</evidence>
<dbReference type="RefSeq" id="WP_170845421.1">
    <property type="nucleotide sequence ID" value="NZ_FOCX01000013.1"/>
</dbReference>
<dbReference type="EMBL" id="FOCX01000013">
    <property type="protein sequence ID" value="SEO49299.1"/>
    <property type="molecule type" value="Genomic_DNA"/>
</dbReference>
<sequence>MSTSTSTSRSKIRCFGCRDLFDTLEEYQRHSKCADCMLTGETWVTVEEELEL</sequence>
<evidence type="ECO:0000313" key="2">
    <source>
        <dbReference type="Proteomes" id="UP000198775"/>
    </source>
</evidence>
<proteinExistence type="predicted"/>
<protein>
    <recommendedName>
        <fullName evidence="3">C2H2-type domain-containing protein</fullName>
    </recommendedName>
</protein>
<name>A0A1H8Q4Z1_9EURY</name>
<evidence type="ECO:0008006" key="3">
    <source>
        <dbReference type="Google" id="ProtNLM"/>
    </source>
</evidence>
<accession>A0A1H8Q4Z1</accession>
<dbReference type="AlphaFoldDB" id="A0A1H8Q4Z1"/>
<organism evidence="1 2">
    <name type="scientific">Halorientalis persicus</name>
    <dbReference type="NCBI Taxonomy" id="1367881"/>
    <lineage>
        <taxon>Archaea</taxon>
        <taxon>Methanobacteriati</taxon>
        <taxon>Methanobacteriota</taxon>
        <taxon>Stenosarchaea group</taxon>
        <taxon>Halobacteria</taxon>
        <taxon>Halobacteriales</taxon>
        <taxon>Haloarculaceae</taxon>
        <taxon>Halorientalis</taxon>
    </lineage>
</organism>
<gene>
    <name evidence="1" type="ORF">SAMN05216388_101365</name>
</gene>
<keyword evidence="2" id="KW-1185">Reference proteome</keyword>